<keyword evidence="2" id="KW-1185">Reference proteome</keyword>
<organism evidence="1 2">
    <name type="scientific">Nitrosococcus halophilus (strain Nc4)</name>
    <dbReference type="NCBI Taxonomy" id="472759"/>
    <lineage>
        <taxon>Bacteria</taxon>
        <taxon>Pseudomonadati</taxon>
        <taxon>Pseudomonadota</taxon>
        <taxon>Gammaproteobacteria</taxon>
        <taxon>Chromatiales</taxon>
        <taxon>Chromatiaceae</taxon>
        <taxon>Nitrosococcus</taxon>
    </lineage>
</organism>
<dbReference type="EMBL" id="CP001798">
    <property type="protein sequence ID" value="ADE14133.1"/>
    <property type="molecule type" value="Genomic_DNA"/>
</dbReference>
<gene>
    <name evidence="1" type="ordered locus">Nhal_0960</name>
</gene>
<dbReference type="KEGG" id="nhl:Nhal_0960"/>
<name>D5BYF0_NITHN</name>
<reference evidence="2" key="1">
    <citation type="submission" date="2010-04" db="EMBL/GenBank/DDBJ databases">
        <title>Complete genome sequence of Nitrosococcus halophilus Nc4, a salt-adapted, aerobic obligate ammonia-oxidizing sulfur purple bacterium.</title>
        <authorList>
            <consortium name="US DOE Joint Genome Institute"/>
            <person name="Campbell M.A."/>
            <person name="Malfatti S.A."/>
            <person name="Chain P.S.G."/>
            <person name="Heidelberg J.F."/>
            <person name="Ward B.B."/>
            <person name="Klotz M.G."/>
        </authorList>
    </citation>
    <scope>NUCLEOTIDE SEQUENCE [LARGE SCALE GENOMIC DNA]</scope>
    <source>
        <strain evidence="2">Nc4</strain>
    </source>
</reference>
<evidence type="ECO:0000313" key="2">
    <source>
        <dbReference type="Proteomes" id="UP000001844"/>
    </source>
</evidence>
<proteinExistence type="predicted"/>
<dbReference type="OrthoDB" id="9954432at2"/>
<dbReference type="STRING" id="472759.Nhal_0960"/>
<dbReference type="RefSeq" id="WP_013032025.1">
    <property type="nucleotide sequence ID" value="NC_013960.1"/>
</dbReference>
<dbReference type="Proteomes" id="UP000001844">
    <property type="component" value="Chromosome"/>
</dbReference>
<sequence length="68" mass="7607">MMEVYLDCIRPIRKGTDLEIAAHALAFIANDLRQGRIDEATQTATVALEAIDFDKVIIGMQLNEKPTF</sequence>
<dbReference type="AlphaFoldDB" id="D5BYF0"/>
<dbReference type="eggNOG" id="ENOG502ZH7M">
    <property type="taxonomic scope" value="Bacteria"/>
</dbReference>
<accession>D5BYF0</accession>
<dbReference type="HOGENOM" id="CLU_2789701_0_0_6"/>
<protein>
    <submittedName>
        <fullName evidence="1">Uncharacterized protein</fullName>
    </submittedName>
</protein>
<evidence type="ECO:0000313" key="1">
    <source>
        <dbReference type="EMBL" id="ADE14133.1"/>
    </source>
</evidence>